<evidence type="ECO:0000259" key="1">
    <source>
        <dbReference type="Pfam" id="PF13619"/>
    </source>
</evidence>
<accession>A0ABV2RWL9</accession>
<proteinExistence type="predicted"/>
<dbReference type="InterPro" id="IPR025309">
    <property type="entry name" value="KTSC_dom"/>
</dbReference>
<organism evidence="2 3">
    <name type="scientific">Bradyrhizobium japonicum</name>
    <dbReference type="NCBI Taxonomy" id="375"/>
    <lineage>
        <taxon>Bacteria</taxon>
        <taxon>Pseudomonadati</taxon>
        <taxon>Pseudomonadota</taxon>
        <taxon>Alphaproteobacteria</taxon>
        <taxon>Hyphomicrobiales</taxon>
        <taxon>Nitrobacteraceae</taxon>
        <taxon>Bradyrhizobium</taxon>
    </lineage>
</organism>
<feature type="domain" description="KTSC" evidence="1">
    <location>
        <begin position="69"/>
        <end position="122"/>
    </location>
</feature>
<name>A0ABV2RWL9_BRAJP</name>
<protein>
    <recommendedName>
        <fullName evidence="1">KTSC domain-containing protein</fullName>
    </recommendedName>
</protein>
<gene>
    <name evidence="2" type="ORF">ABIF63_005434</name>
</gene>
<evidence type="ECO:0000313" key="3">
    <source>
        <dbReference type="Proteomes" id="UP001549291"/>
    </source>
</evidence>
<evidence type="ECO:0000313" key="2">
    <source>
        <dbReference type="EMBL" id="MET4721328.1"/>
    </source>
</evidence>
<dbReference type="EMBL" id="JBEPTQ010000002">
    <property type="protein sequence ID" value="MET4721328.1"/>
    <property type="molecule type" value="Genomic_DNA"/>
</dbReference>
<comment type="caution">
    <text evidence="2">The sequence shown here is derived from an EMBL/GenBank/DDBJ whole genome shotgun (WGS) entry which is preliminary data.</text>
</comment>
<dbReference type="Proteomes" id="UP001549291">
    <property type="component" value="Unassembled WGS sequence"/>
</dbReference>
<dbReference type="Pfam" id="PF13619">
    <property type="entry name" value="KTSC"/>
    <property type="match status" value="1"/>
</dbReference>
<reference evidence="2 3" key="1">
    <citation type="submission" date="2024-06" db="EMBL/GenBank/DDBJ databases">
        <title>Genomic Encyclopedia of Type Strains, Phase V (KMG-V): Genome sequencing to study the core and pangenomes of soil and plant-associated prokaryotes.</title>
        <authorList>
            <person name="Whitman W."/>
        </authorList>
    </citation>
    <scope>NUCLEOTIDE SEQUENCE [LARGE SCALE GENOMIC DNA]</scope>
    <source>
        <strain evidence="2 3">USDA 160</strain>
    </source>
</reference>
<keyword evidence="3" id="KW-1185">Reference proteome</keyword>
<sequence>MFEHDPFGFADHALAVQRLHVELEVIVVRALAVLLAQLAAAPIVSETVETGERRFVDLGTFECRDITRSTALQRVCYDRARQDLIVAVNGAYDRYCGVTADTAERLLDAPSMGQFFNQNIKRDVTAGRYACPARERVQKS</sequence>